<proteinExistence type="predicted"/>
<keyword evidence="1" id="KW-1185">Reference proteome</keyword>
<dbReference type="AlphaFoldDB" id="A0A914S833"/>
<name>A0A914S833_PAREQ</name>
<evidence type="ECO:0000313" key="2">
    <source>
        <dbReference type="WBParaSite" id="PEQ_0001336401-mRNA-1"/>
    </source>
</evidence>
<dbReference type="WBParaSite" id="PEQ_0001336401-mRNA-1">
    <property type="protein sequence ID" value="PEQ_0001336401-mRNA-1"/>
    <property type="gene ID" value="PEQ_0001336401"/>
</dbReference>
<dbReference type="Proteomes" id="UP000887564">
    <property type="component" value="Unplaced"/>
</dbReference>
<accession>A0A914S833</accession>
<evidence type="ECO:0000313" key="1">
    <source>
        <dbReference type="Proteomes" id="UP000887564"/>
    </source>
</evidence>
<protein>
    <submittedName>
        <fullName evidence="2">Uncharacterized protein</fullName>
    </submittedName>
</protein>
<reference evidence="2" key="1">
    <citation type="submission" date="2022-11" db="UniProtKB">
        <authorList>
            <consortium name="WormBaseParasite"/>
        </authorList>
    </citation>
    <scope>IDENTIFICATION</scope>
</reference>
<organism evidence="1 2">
    <name type="scientific">Parascaris equorum</name>
    <name type="common">Equine roundworm</name>
    <dbReference type="NCBI Taxonomy" id="6256"/>
    <lineage>
        <taxon>Eukaryota</taxon>
        <taxon>Metazoa</taxon>
        <taxon>Ecdysozoa</taxon>
        <taxon>Nematoda</taxon>
        <taxon>Chromadorea</taxon>
        <taxon>Rhabditida</taxon>
        <taxon>Spirurina</taxon>
        <taxon>Ascaridomorpha</taxon>
        <taxon>Ascaridoidea</taxon>
        <taxon>Ascarididae</taxon>
        <taxon>Parascaris</taxon>
    </lineage>
</organism>
<sequence length="78" mass="9119">MIKNRIQLVLQCALAYLHGRPIIRYIDRIDEEQGGADLCTRLCRRHFSLVRSNVESKAFPDHTDALNRYARPEHFLVP</sequence>